<evidence type="ECO:0000256" key="1">
    <source>
        <dbReference type="ARBA" id="ARBA00007387"/>
    </source>
</evidence>
<keyword evidence="2" id="KW-0812">Transmembrane</keyword>
<feature type="domain" description="Pseudouridine synthase RsuA/RluA-like" evidence="7">
    <location>
        <begin position="386"/>
        <end position="470"/>
    </location>
</feature>
<dbReference type="Gene3D" id="3.30.2350.10">
    <property type="entry name" value="Pseudouridine synthase"/>
    <property type="match status" value="1"/>
</dbReference>
<dbReference type="PROSITE" id="PS01129">
    <property type="entry name" value="PSI_RLU"/>
    <property type="match status" value="1"/>
</dbReference>
<evidence type="ECO:0000313" key="10">
    <source>
        <dbReference type="EMBL" id="CAL4774513.1"/>
    </source>
</evidence>
<name>A0A9P1FT50_9DINO</name>
<comment type="caution">
    <text evidence="8">The sequence shown here is derived from an EMBL/GenBank/DDBJ whole genome shotgun (WGS) entry which is preliminary data.</text>
</comment>
<dbReference type="Pfam" id="PF05705">
    <property type="entry name" value="DUF829"/>
    <property type="match status" value="2"/>
</dbReference>
<dbReference type="EMBL" id="CAMXCT030001143">
    <property type="protein sequence ID" value="CAL4774513.1"/>
    <property type="molecule type" value="Genomic_DNA"/>
</dbReference>
<evidence type="ECO:0000256" key="2">
    <source>
        <dbReference type="ARBA" id="ARBA00022692"/>
    </source>
</evidence>
<evidence type="ECO:0000256" key="5">
    <source>
        <dbReference type="ARBA" id="ARBA00023242"/>
    </source>
</evidence>
<dbReference type="GO" id="GO:0005640">
    <property type="term" value="C:nuclear outer membrane"/>
    <property type="evidence" value="ECO:0007669"/>
    <property type="project" value="UniProtKB-SubCell"/>
</dbReference>
<proteinExistence type="inferred from homology"/>
<dbReference type="Proteomes" id="UP001152797">
    <property type="component" value="Unassembled WGS sequence"/>
</dbReference>
<keyword evidence="11" id="KW-1185">Reference proteome</keyword>
<evidence type="ECO:0000313" key="11">
    <source>
        <dbReference type="Proteomes" id="UP001152797"/>
    </source>
</evidence>
<gene>
    <name evidence="8" type="ORF">C1SCF055_LOCUS14493</name>
</gene>
<sequence>MDEAVQRIAKGGGTWADVEEAAAGGWQKQAITAMLQALADGHAQAADLLFYWGVAPDVGLTKADAPKPGEMHILILGWGGSTCSQLEVVQKWWQGRGFPTFTTTFCSKMIEKQLCDIKEFLPTGADVLIHAFSNNGIYLLQSLCRDPERSWRLAGVIVDSAPDVNISPTLMRQVVNGCIRALCLFNRITIEKKAEAVLTDLNVVGPLRVGDCISFSAEQPPVVSAASGEPRGVLLTTKGVISKQDEEAISGFLDRPLQGKDLHQLKSFQVSKVEIEEISDFLAKEEAPLLFLYSSSDTLIKPAAVEEYIKTCTREGQASSKRFAGSQHVRHFQKHFDEYAAELIAFTERCRDRSTALMLIRQALRSIPLVADDPKDLVVVYEDEDLLAVSKPPFLRVTPVHRFVGKSLTNQVLGYLQAKYGEGYDSAMVLHRLDQTTSGLVLCAKNKEAARICGERWHDDACKKEYLAIALPHGPSRLNNIGDTLVASLLTAEFPQQPIIQFLGMLSCCDVS</sequence>
<comment type="similarity">
    <text evidence="1">Belongs to the TMEM53 family.</text>
</comment>
<keyword evidence="4" id="KW-0472">Membrane</keyword>
<dbReference type="InterPro" id="IPR006224">
    <property type="entry name" value="PsdUridine_synth_RluA-like_CS"/>
</dbReference>
<evidence type="ECO:0000256" key="6">
    <source>
        <dbReference type="ARBA" id="ARBA00034303"/>
    </source>
</evidence>
<dbReference type="SUPFAM" id="SSF55120">
    <property type="entry name" value="Pseudouridine synthase"/>
    <property type="match status" value="1"/>
</dbReference>
<evidence type="ECO:0000259" key="7">
    <source>
        <dbReference type="Pfam" id="PF00849"/>
    </source>
</evidence>
<reference evidence="8" key="1">
    <citation type="submission" date="2022-10" db="EMBL/GenBank/DDBJ databases">
        <authorList>
            <person name="Chen Y."/>
            <person name="Dougan E. K."/>
            <person name="Chan C."/>
            <person name="Rhodes N."/>
            <person name="Thang M."/>
        </authorList>
    </citation>
    <scope>NUCLEOTIDE SEQUENCE</scope>
</reference>
<dbReference type="AlphaFoldDB" id="A0A9P1FT50"/>
<evidence type="ECO:0000256" key="3">
    <source>
        <dbReference type="ARBA" id="ARBA00022989"/>
    </source>
</evidence>
<accession>A0A9P1FT50</accession>
<dbReference type="GO" id="GO:0001522">
    <property type="term" value="P:pseudouridine synthesis"/>
    <property type="evidence" value="ECO:0007669"/>
    <property type="project" value="InterPro"/>
</dbReference>
<reference evidence="9" key="2">
    <citation type="submission" date="2024-04" db="EMBL/GenBank/DDBJ databases">
        <authorList>
            <person name="Chen Y."/>
            <person name="Shah S."/>
            <person name="Dougan E. K."/>
            <person name="Thang M."/>
            <person name="Chan C."/>
        </authorList>
    </citation>
    <scope>NUCLEOTIDE SEQUENCE [LARGE SCALE GENOMIC DNA]</scope>
</reference>
<dbReference type="InterPro" id="IPR008547">
    <property type="entry name" value="DUF829_TMEM53"/>
</dbReference>
<dbReference type="EMBL" id="CAMXCT020001143">
    <property type="protein sequence ID" value="CAL1140576.1"/>
    <property type="molecule type" value="Genomic_DNA"/>
</dbReference>
<protein>
    <submittedName>
        <fullName evidence="10">2',5'-phosphodiesterase 12</fullName>
    </submittedName>
</protein>
<dbReference type="GO" id="GO:0009982">
    <property type="term" value="F:pseudouridine synthase activity"/>
    <property type="evidence" value="ECO:0007669"/>
    <property type="project" value="InterPro"/>
</dbReference>
<comment type="subcellular location">
    <subcellularLocation>
        <location evidence="6">Nucleus outer membrane</location>
        <topology evidence="6">Single-pass membrane protein</topology>
    </subcellularLocation>
</comment>
<dbReference type="PANTHER" id="PTHR12265">
    <property type="entry name" value="TRANSMEMBRANE PROTEIN 53"/>
    <property type="match status" value="1"/>
</dbReference>
<dbReference type="InterPro" id="IPR020103">
    <property type="entry name" value="PsdUridine_synth_cat_dom_sf"/>
</dbReference>
<keyword evidence="5" id="KW-0539">Nucleus</keyword>
<keyword evidence="3" id="KW-1133">Transmembrane helix</keyword>
<dbReference type="PANTHER" id="PTHR12265:SF30">
    <property type="entry name" value="TRANSMEMBRANE PROTEIN 53"/>
    <property type="match status" value="1"/>
</dbReference>
<organism evidence="8">
    <name type="scientific">Cladocopium goreaui</name>
    <dbReference type="NCBI Taxonomy" id="2562237"/>
    <lineage>
        <taxon>Eukaryota</taxon>
        <taxon>Sar</taxon>
        <taxon>Alveolata</taxon>
        <taxon>Dinophyceae</taxon>
        <taxon>Suessiales</taxon>
        <taxon>Symbiodiniaceae</taxon>
        <taxon>Cladocopium</taxon>
    </lineage>
</organism>
<evidence type="ECO:0000256" key="4">
    <source>
        <dbReference type="ARBA" id="ARBA00023136"/>
    </source>
</evidence>
<dbReference type="OrthoDB" id="418349at2759"/>
<dbReference type="EMBL" id="CAMXCT010001143">
    <property type="protein sequence ID" value="CAI3987201.1"/>
    <property type="molecule type" value="Genomic_DNA"/>
</dbReference>
<dbReference type="SUPFAM" id="SSF53474">
    <property type="entry name" value="alpha/beta-Hydrolases"/>
    <property type="match status" value="1"/>
</dbReference>
<dbReference type="GO" id="GO:0003723">
    <property type="term" value="F:RNA binding"/>
    <property type="evidence" value="ECO:0007669"/>
    <property type="project" value="InterPro"/>
</dbReference>
<evidence type="ECO:0000313" key="8">
    <source>
        <dbReference type="EMBL" id="CAI3987201.1"/>
    </source>
</evidence>
<evidence type="ECO:0000313" key="9">
    <source>
        <dbReference type="EMBL" id="CAL1140576.1"/>
    </source>
</evidence>
<dbReference type="InterPro" id="IPR006145">
    <property type="entry name" value="PsdUridine_synth_RsuA/RluA"/>
</dbReference>
<dbReference type="Gene3D" id="3.40.50.1820">
    <property type="entry name" value="alpha/beta hydrolase"/>
    <property type="match status" value="1"/>
</dbReference>
<dbReference type="Pfam" id="PF00849">
    <property type="entry name" value="PseudoU_synth_2"/>
    <property type="match status" value="1"/>
</dbReference>
<dbReference type="InterPro" id="IPR029058">
    <property type="entry name" value="AB_hydrolase_fold"/>
</dbReference>